<reference evidence="3" key="2">
    <citation type="submission" date="2025-09" db="UniProtKB">
        <authorList>
            <consortium name="Ensembl"/>
        </authorList>
    </citation>
    <scope>IDENTIFICATION</scope>
</reference>
<comment type="similarity">
    <text evidence="1 2">Belongs to the phospholipid scramblase family.</text>
</comment>
<reference evidence="3" key="1">
    <citation type="submission" date="2025-08" db="UniProtKB">
        <authorList>
            <consortium name="Ensembl"/>
        </authorList>
    </citation>
    <scope>IDENTIFICATION</scope>
</reference>
<name>A0A8C3WUT9_9CETA</name>
<proteinExistence type="inferred from homology"/>
<dbReference type="GO" id="GO:0005886">
    <property type="term" value="C:plasma membrane"/>
    <property type="evidence" value="ECO:0007669"/>
    <property type="project" value="TreeGrafter"/>
</dbReference>
<dbReference type="Proteomes" id="UP000694540">
    <property type="component" value="Unplaced"/>
</dbReference>
<evidence type="ECO:0000256" key="1">
    <source>
        <dbReference type="ARBA" id="ARBA00005350"/>
    </source>
</evidence>
<dbReference type="Pfam" id="PF03803">
    <property type="entry name" value="Scramblase"/>
    <property type="match status" value="1"/>
</dbReference>
<comment type="function">
    <text evidence="2">May mediate accelerated ATP-independent bidirectional transbilayer migration of phospholipids upon binding calcium ions that results in a loss of phospholipid asymmetry in the plasma membrane.</text>
</comment>
<comment type="cofactor">
    <cofactor evidence="2">
        <name>Ca(2+)</name>
        <dbReference type="ChEBI" id="CHEBI:29108"/>
    </cofactor>
</comment>
<keyword evidence="2" id="KW-0449">Lipoprotein</keyword>
<keyword evidence="2" id="KW-0106">Calcium</keyword>
<keyword evidence="2" id="KW-0564">Palmitate</keyword>
<sequence>MLTAQDTSLPLSLLHLHLDVQCPPGVTIDFAAKHWNLCRAVYMYGPCSTYGCGSDSVFEVRLLDCMSNFGSIAGKWNGVFSAVSNVARFVIHFPLDLNVKMKAVISGACFLAVNFMYSKEPKYTYTNITHYKANDLYWKSIQ</sequence>
<evidence type="ECO:0000313" key="3">
    <source>
        <dbReference type="Ensembl" id="ENSCWAP00000019697.1"/>
    </source>
</evidence>
<evidence type="ECO:0000313" key="4">
    <source>
        <dbReference type="Proteomes" id="UP000694540"/>
    </source>
</evidence>
<dbReference type="PANTHER" id="PTHR23248">
    <property type="entry name" value="PHOSPHOLIPID SCRAMBLASE-RELATED"/>
    <property type="match status" value="1"/>
</dbReference>
<dbReference type="GeneTree" id="ENSGT00940000161947"/>
<evidence type="ECO:0000256" key="2">
    <source>
        <dbReference type="RuleBase" id="RU363116"/>
    </source>
</evidence>
<keyword evidence="4" id="KW-1185">Reference proteome</keyword>
<dbReference type="InterPro" id="IPR005552">
    <property type="entry name" value="Scramblase"/>
</dbReference>
<dbReference type="PANTHER" id="PTHR23248:SF28">
    <property type="entry name" value="PHOSPHOLIPID SCRAMBLASE 4"/>
    <property type="match status" value="1"/>
</dbReference>
<dbReference type="GO" id="GO:0017128">
    <property type="term" value="F:phospholipid scramblase activity"/>
    <property type="evidence" value="ECO:0007669"/>
    <property type="project" value="InterPro"/>
</dbReference>
<dbReference type="Ensembl" id="ENSCWAT00000021373.1">
    <property type="protein sequence ID" value="ENSCWAP00000019697.1"/>
    <property type="gene ID" value="ENSCWAG00000015102.1"/>
</dbReference>
<organism evidence="3 4">
    <name type="scientific">Catagonus wagneri</name>
    <name type="common">Chacoan peccary</name>
    <dbReference type="NCBI Taxonomy" id="51154"/>
    <lineage>
        <taxon>Eukaryota</taxon>
        <taxon>Metazoa</taxon>
        <taxon>Chordata</taxon>
        <taxon>Craniata</taxon>
        <taxon>Vertebrata</taxon>
        <taxon>Euteleostomi</taxon>
        <taxon>Mammalia</taxon>
        <taxon>Eutheria</taxon>
        <taxon>Laurasiatheria</taxon>
        <taxon>Artiodactyla</taxon>
        <taxon>Suina</taxon>
        <taxon>Tayassuidae</taxon>
        <taxon>Catagonus</taxon>
    </lineage>
</organism>
<protein>
    <recommendedName>
        <fullName evidence="2">Phospholipid scramblase</fullName>
    </recommendedName>
</protein>
<dbReference type="AlphaFoldDB" id="A0A8C3WUT9"/>
<accession>A0A8C3WUT9</accession>